<comment type="caution">
    <text evidence="5">The sequence shown here is derived from an EMBL/GenBank/DDBJ whole genome shotgun (WGS) entry which is preliminary data.</text>
</comment>
<proteinExistence type="inferred from homology"/>
<organism evidence="5 6">
    <name type="scientific">Boletus reticuloceps</name>
    <dbReference type="NCBI Taxonomy" id="495285"/>
    <lineage>
        <taxon>Eukaryota</taxon>
        <taxon>Fungi</taxon>
        <taxon>Dikarya</taxon>
        <taxon>Basidiomycota</taxon>
        <taxon>Agaricomycotina</taxon>
        <taxon>Agaricomycetes</taxon>
        <taxon>Agaricomycetidae</taxon>
        <taxon>Boletales</taxon>
        <taxon>Boletineae</taxon>
        <taxon>Boletaceae</taxon>
        <taxon>Boletoideae</taxon>
        <taxon>Boletus</taxon>
    </lineage>
</organism>
<evidence type="ECO:0000313" key="5">
    <source>
        <dbReference type="EMBL" id="KAG6376693.1"/>
    </source>
</evidence>
<dbReference type="PANTHER" id="PTHR11527">
    <property type="entry name" value="HEAT-SHOCK PROTEIN 20 FAMILY MEMBER"/>
    <property type="match status" value="1"/>
</dbReference>
<gene>
    <name evidence="5" type="ORF">JVT61DRAFT_1708</name>
</gene>
<keyword evidence="1 5" id="KW-0346">Stress response</keyword>
<dbReference type="InterPro" id="IPR008978">
    <property type="entry name" value="HSP20-like_chaperone"/>
</dbReference>
<dbReference type="InterPro" id="IPR002068">
    <property type="entry name" value="A-crystallin/Hsp20_dom"/>
</dbReference>
<dbReference type="CDD" id="cd06464">
    <property type="entry name" value="ACD_sHsps-like"/>
    <property type="match status" value="1"/>
</dbReference>
<dbReference type="EMBL" id="JAGFBS010000011">
    <property type="protein sequence ID" value="KAG6376693.1"/>
    <property type="molecule type" value="Genomic_DNA"/>
</dbReference>
<keyword evidence="6" id="KW-1185">Reference proteome</keyword>
<dbReference type="Proteomes" id="UP000683000">
    <property type="component" value="Unassembled WGS sequence"/>
</dbReference>
<dbReference type="SUPFAM" id="SSF49764">
    <property type="entry name" value="HSP20-like chaperones"/>
    <property type="match status" value="1"/>
</dbReference>
<name>A0A8I2YTH6_9AGAM</name>
<dbReference type="OrthoDB" id="1431247at2759"/>
<feature type="domain" description="SHSP" evidence="4">
    <location>
        <begin position="35"/>
        <end position="148"/>
    </location>
</feature>
<evidence type="ECO:0000256" key="1">
    <source>
        <dbReference type="ARBA" id="ARBA00023016"/>
    </source>
</evidence>
<dbReference type="Pfam" id="PF00011">
    <property type="entry name" value="HSP20"/>
    <property type="match status" value="1"/>
</dbReference>
<evidence type="ECO:0000256" key="2">
    <source>
        <dbReference type="PROSITE-ProRule" id="PRU00285"/>
    </source>
</evidence>
<dbReference type="InterPro" id="IPR031107">
    <property type="entry name" value="Small_HSP"/>
</dbReference>
<evidence type="ECO:0000313" key="6">
    <source>
        <dbReference type="Proteomes" id="UP000683000"/>
    </source>
</evidence>
<reference evidence="5" key="1">
    <citation type="submission" date="2021-03" db="EMBL/GenBank/DDBJ databases">
        <title>Evolutionary innovations through gain and loss of genes in the ectomycorrhizal Boletales.</title>
        <authorList>
            <person name="Wu G."/>
            <person name="Miyauchi S."/>
            <person name="Morin E."/>
            <person name="Yang Z.-L."/>
            <person name="Xu J."/>
            <person name="Martin F.M."/>
        </authorList>
    </citation>
    <scope>NUCLEOTIDE SEQUENCE</scope>
    <source>
        <strain evidence="5">BR01</strain>
    </source>
</reference>
<dbReference type="PROSITE" id="PS01031">
    <property type="entry name" value="SHSP"/>
    <property type="match status" value="1"/>
</dbReference>
<evidence type="ECO:0000256" key="3">
    <source>
        <dbReference type="RuleBase" id="RU003616"/>
    </source>
</evidence>
<accession>A0A8I2YTH6</accession>
<evidence type="ECO:0000259" key="4">
    <source>
        <dbReference type="PROSITE" id="PS01031"/>
    </source>
</evidence>
<sequence length="148" mass="16703">MSLMCFHYDPLIEFDRPFGAALATRFRPSVSADIGRGGSFCPRMDIHESKETNTVTATFELPSMKPENITIDVHENRLTVTGEARKSDSNEEGGYTVRERSYGKFSRTLQLPFATKPDDVRAKMENGVLTVTFPRTNPEQQAQRITIQ</sequence>
<comment type="similarity">
    <text evidence="2 3">Belongs to the small heat shock protein (HSP20) family.</text>
</comment>
<protein>
    <submittedName>
        <fullName evidence="5">Small heat shock protein</fullName>
    </submittedName>
</protein>
<dbReference type="Gene3D" id="2.60.40.790">
    <property type="match status" value="1"/>
</dbReference>
<dbReference type="AlphaFoldDB" id="A0A8I2YTH6"/>